<protein>
    <submittedName>
        <fullName evidence="2">Uncharacterized protein</fullName>
    </submittedName>
</protein>
<dbReference type="Proteomes" id="UP000009131">
    <property type="component" value="Unassembled WGS sequence"/>
</dbReference>
<dbReference type="RefSeq" id="XP_014564974.1">
    <property type="nucleotide sequence ID" value="XM_014709488.1"/>
</dbReference>
<feature type="compositionally biased region" description="Basic and acidic residues" evidence="1">
    <location>
        <begin position="91"/>
        <end position="105"/>
    </location>
</feature>
<feature type="region of interest" description="Disordered" evidence="1">
    <location>
        <begin position="232"/>
        <end position="255"/>
    </location>
</feature>
<dbReference type="AlphaFoldDB" id="G7DUI7"/>
<dbReference type="HOGENOM" id="CLU_1012236_0_0_1"/>
<feature type="compositionally biased region" description="Basic and acidic residues" evidence="1">
    <location>
        <begin position="73"/>
        <end position="82"/>
    </location>
</feature>
<evidence type="ECO:0000256" key="1">
    <source>
        <dbReference type="SAM" id="MobiDB-lite"/>
    </source>
</evidence>
<feature type="compositionally biased region" description="Polar residues" evidence="1">
    <location>
        <begin position="1"/>
        <end position="12"/>
    </location>
</feature>
<feature type="compositionally biased region" description="Acidic residues" evidence="1">
    <location>
        <begin position="53"/>
        <end position="63"/>
    </location>
</feature>
<gene>
    <name evidence="2" type="primary">Mo00896</name>
    <name evidence="2" type="ORF">E5Q_00896</name>
</gene>
<feature type="region of interest" description="Disordered" evidence="1">
    <location>
        <begin position="153"/>
        <end position="189"/>
    </location>
</feature>
<dbReference type="EMBL" id="BABT02000029">
    <property type="protein sequence ID" value="GAA94247.1"/>
    <property type="molecule type" value="Genomic_DNA"/>
</dbReference>
<reference evidence="2 3" key="1">
    <citation type="journal article" date="2011" name="J. Gen. Appl. Microbiol.">
        <title>Draft genome sequencing of the enigmatic basidiomycete Mixia osmundae.</title>
        <authorList>
            <person name="Nishida H."/>
            <person name="Nagatsuka Y."/>
            <person name="Sugiyama J."/>
        </authorList>
    </citation>
    <scope>NUCLEOTIDE SEQUENCE [LARGE SCALE GENOMIC DNA]</scope>
    <source>
        <strain evidence="3">CBS 9802 / IAM 14324 / JCM 22182 / KY 12970</strain>
    </source>
</reference>
<sequence>MPRTLRSTSSARSKAETAPKHLKFTDDDGSPVASTSLQTQERLSSLNDAAPDISDDDDDEDAPPETVFSARNRSIEEARAEADAAASALAKEQRKEANRARDARLKQAAAASKKRRLVTQDVDAVSTKASRSRKSEQLDPSLFAAAAKAHEAARQSKQAIQAKQRRQQKIKAVDRKPQPPLLRPDARQVGDIRVQHLPDDPSLNRPLAGSSLPPKQAENFVRNRLFSRKSLLSSRAKTSASKSARVGGTGRQRKHAHIAISRGTRGPARQFARVV</sequence>
<proteinExistence type="predicted"/>
<accession>G7DUI7</accession>
<feature type="region of interest" description="Disordered" evidence="1">
    <location>
        <begin position="1"/>
        <end position="139"/>
    </location>
</feature>
<feature type="compositionally biased region" description="Polar residues" evidence="1">
    <location>
        <begin position="32"/>
        <end position="47"/>
    </location>
</feature>
<comment type="caution">
    <text evidence="2">The sequence shown here is derived from an EMBL/GenBank/DDBJ whole genome shotgun (WGS) entry which is preliminary data.</text>
</comment>
<evidence type="ECO:0000313" key="3">
    <source>
        <dbReference type="Proteomes" id="UP000009131"/>
    </source>
</evidence>
<name>G7DUI7_MIXOS</name>
<dbReference type="InParanoid" id="G7DUI7"/>
<feature type="compositionally biased region" description="Basic and acidic residues" evidence="1">
    <location>
        <begin position="13"/>
        <end position="26"/>
    </location>
</feature>
<feature type="compositionally biased region" description="Low complexity" evidence="1">
    <location>
        <begin position="232"/>
        <end position="244"/>
    </location>
</feature>
<organism evidence="2 3">
    <name type="scientific">Mixia osmundae (strain CBS 9802 / IAM 14324 / JCM 22182 / KY 12970)</name>
    <dbReference type="NCBI Taxonomy" id="764103"/>
    <lineage>
        <taxon>Eukaryota</taxon>
        <taxon>Fungi</taxon>
        <taxon>Dikarya</taxon>
        <taxon>Basidiomycota</taxon>
        <taxon>Pucciniomycotina</taxon>
        <taxon>Mixiomycetes</taxon>
        <taxon>Mixiales</taxon>
        <taxon>Mixiaceae</taxon>
        <taxon>Mixia</taxon>
    </lineage>
</organism>
<keyword evidence="3" id="KW-1185">Reference proteome</keyword>
<evidence type="ECO:0000313" key="2">
    <source>
        <dbReference type="EMBL" id="GAA94247.1"/>
    </source>
</evidence>
<reference evidence="2 3" key="2">
    <citation type="journal article" date="2012" name="Open Biol.">
        <title>Characteristics of nucleosomes and linker DNA regions on the genome of the basidiomycete Mixia osmundae revealed by mono- and dinucleosome mapping.</title>
        <authorList>
            <person name="Nishida H."/>
            <person name="Kondo S."/>
            <person name="Matsumoto T."/>
            <person name="Suzuki Y."/>
            <person name="Yoshikawa H."/>
            <person name="Taylor T.D."/>
            <person name="Sugiyama J."/>
        </authorList>
    </citation>
    <scope>NUCLEOTIDE SEQUENCE [LARGE SCALE GENOMIC DNA]</scope>
    <source>
        <strain evidence="3">CBS 9802 / IAM 14324 / JCM 22182 / KY 12970</strain>
    </source>
</reference>